<dbReference type="RefSeq" id="WP_241717039.1">
    <property type="nucleotide sequence ID" value="NZ_JALBUF010000042.1"/>
</dbReference>
<evidence type="ECO:0000256" key="1">
    <source>
        <dbReference type="SAM" id="Phobius"/>
    </source>
</evidence>
<protein>
    <submittedName>
        <fullName evidence="2">Uncharacterized protein</fullName>
    </submittedName>
</protein>
<comment type="caution">
    <text evidence="2">The sequence shown here is derived from an EMBL/GenBank/DDBJ whole genome shotgun (WGS) entry which is preliminary data.</text>
</comment>
<dbReference type="EMBL" id="JALBUF010000042">
    <property type="protein sequence ID" value="MCI0184953.1"/>
    <property type="molecule type" value="Genomic_DNA"/>
</dbReference>
<keyword evidence="3" id="KW-1185">Reference proteome</keyword>
<feature type="transmembrane region" description="Helical" evidence="1">
    <location>
        <begin position="20"/>
        <end position="43"/>
    </location>
</feature>
<keyword evidence="1" id="KW-0472">Membrane</keyword>
<evidence type="ECO:0000313" key="3">
    <source>
        <dbReference type="Proteomes" id="UP001139263"/>
    </source>
</evidence>
<organism evidence="2 3">
    <name type="scientific">Sulfoacidibacillus ferrooxidans</name>
    <dbReference type="NCBI Taxonomy" id="2005001"/>
    <lineage>
        <taxon>Bacteria</taxon>
        <taxon>Bacillati</taxon>
        <taxon>Bacillota</taxon>
        <taxon>Bacilli</taxon>
        <taxon>Bacillales</taxon>
        <taxon>Alicyclobacillaceae</taxon>
        <taxon>Sulfoacidibacillus</taxon>
    </lineage>
</organism>
<gene>
    <name evidence="2" type="ORF">MM817_03250</name>
</gene>
<keyword evidence="1" id="KW-0812">Transmembrane</keyword>
<dbReference type="AlphaFoldDB" id="A0A9X1VBE5"/>
<proteinExistence type="predicted"/>
<accession>A0A9X1VBE5</accession>
<name>A0A9X1VBE5_9BACL</name>
<sequence>MNRFWQEERGGFFEPLGFSWLNVALSAVLLPVLFWAGTAVMGYETLQNAVNRAAYAGQSQVTQTTTTSATPTFGMYQGGFMLQVAPSVSAAQTNWDLQLNDLEQGGLFSDVQSQVGYVQNQVVITATAEYEPVLLNHLLAVLPVLTHDLAIPMSVTSSDQASMS</sequence>
<evidence type="ECO:0000313" key="2">
    <source>
        <dbReference type="EMBL" id="MCI0184953.1"/>
    </source>
</evidence>
<reference evidence="2" key="1">
    <citation type="submission" date="2022-03" db="EMBL/GenBank/DDBJ databases">
        <title>Draft Genome Sequence of Firmicute Strain S0AB, a Heterotrophic Iron/Sulfur-Oxidizing Extreme Acidophile.</title>
        <authorList>
            <person name="Vergara E."/>
            <person name="Pakostova E."/>
            <person name="Johnson D.B."/>
            <person name="Holmes D.S."/>
        </authorList>
    </citation>
    <scope>NUCLEOTIDE SEQUENCE</scope>
    <source>
        <strain evidence="2">S0AB</strain>
    </source>
</reference>
<keyword evidence="1" id="KW-1133">Transmembrane helix</keyword>
<dbReference type="Proteomes" id="UP001139263">
    <property type="component" value="Unassembled WGS sequence"/>
</dbReference>